<gene>
    <name evidence="1" type="ORF">GCM10010995_02770</name>
</gene>
<organism evidence="1 2">
    <name type="scientific">Cysteiniphilum litorale</name>
    <dbReference type="NCBI Taxonomy" id="2056700"/>
    <lineage>
        <taxon>Bacteria</taxon>
        <taxon>Pseudomonadati</taxon>
        <taxon>Pseudomonadota</taxon>
        <taxon>Gammaproteobacteria</taxon>
        <taxon>Thiotrichales</taxon>
        <taxon>Fastidiosibacteraceae</taxon>
        <taxon>Cysteiniphilum</taxon>
    </lineage>
</organism>
<dbReference type="EMBL" id="BMJS01000001">
    <property type="protein sequence ID" value="GGF88950.1"/>
    <property type="molecule type" value="Genomic_DNA"/>
</dbReference>
<dbReference type="InterPro" id="IPR052919">
    <property type="entry name" value="TA_system_RNase"/>
</dbReference>
<dbReference type="Proteomes" id="UP000636949">
    <property type="component" value="Unassembled WGS sequence"/>
</dbReference>
<reference evidence="1" key="2">
    <citation type="submission" date="2020-09" db="EMBL/GenBank/DDBJ databases">
        <authorList>
            <person name="Sun Q."/>
            <person name="Zhou Y."/>
        </authorList>
    </citation>
    <scope>NUCLEOTIDE SEQUENCE</scope>
    <source>
        <strain evidence="1">CGMCC 1.15758</strain>
    </source>
</reference>
<evidence type="ECO:0000313" key="1">
    <source>
        <dbReference type="EMBL" id="GGF88950.1"/>
    </source>
</evidence>
<dbReference type="PANTHER" id="PTHR36173">
    <property type="entry name" value="RIBONUCLEASE VAPC16-RELATED"/>
    <property type="match status" value="1"/>
</dbReference>
<dbReference type="RefSeq" id="WP_206609070.1">
    <property type="nucleotide sequence ID" value="NZ_BMJS01000001.1"/>
</dbReference>
<dbReference type="PANTHER" id="PTHR36173:SF2">
    <property type="entry name" value="RIBONUCLEASE VAPC16"/>
    <property type="match status" value="1"/>
</dbReference>
<sequence length="68" mass="7757">MLRRALIDNGYSELPILSEHVVEVNTLPMIHKDPFDRILIAQSMVEGIMLMTADESICQYQQAVIKKV</sequence>
<name>A0A8J2Z2G0_9GAMM</name>
<proteinExistence type="predicted"/>
<dbReference type="AlphaFoldDB" id="A0A8J2Z2G0"/>
<dbReference type="SUPFAM" id="SSF88723">
    <property type="entry name" value="PIN domain-like"/>
    <property type="match status" value="1"/>
</dbReference>
<protein>
    <recommendedName>
        <fullName evidence="3">PIN domain-containing protein</fullName>
    </recommendedName>
</protein>
<comment type="caution">
    <text evidence="1">The sequence shown here is derived from an EMBL/GenBank/DDBJ whole genome shotgun (WGS) entry which is preliminary data.</text>
</comment>
<dbReference type="InterPro" id="IPR041705">
    <property type="entry name" value="PIN_Sll0205"/>
</dbReference>
<dbReference type="CDD" id="cd09872">
    <property type="entry name" value="PIN_Sll0205-like"/>
    <property type="match status" value="1"/>
</dbReference>
<dbReference type="InterPro" id="IPR029060">
    <property type="entry name" value="PIN-like_dom_sf"/>
</dbReference>
<evidence type="ECO:0000313" key="2">
    <source>
        <dbReference type="Proteomes" id="UP000636949"/>
    </source>
</evidence>
<evidence type="ECO:0008006" key="3">
    <source>
        <dbReference type="Google" id="ProtNLM"/>
    </source>
</evidence>
<keyword evidence="2" id="KW-1185">Reference proteome</keyword>
<reference evidence="1" key="1">
    <citation type="journal article" date="2014" name="Int. J. Syst. Evol. Microbiol.">
        <title>Complete genome sequence of Corynebacterium casei LMG S-19264T (=DSM 44701T), isolated from a smear-ripened cheese.</title>
        <authorList>
            <consortium name="US DOE Joint Genome Institute (JGI-PGF)"/>
            <person name="Walter F."/>
            <person name="Albersmeier A."/>
            <person name="Kalinowski J."/>
            <person name="Ruckert C."/>
        </authorList>
    </citation>
    <scope>NUCLEOTIDE SEQUENCE</scope>
    <source>
        <strain evidence="1">CGMCC 1.15758</strain>
    </source>
</reference>
<accession>A0A8J2Z2G0</accession>